<dbReference type="AlphaFoldDB" id="A0A5M3X971"/>
<evidence type="ECO:0000313" key="3">
    <source>
        <dbReference type="Proteomes" id="UP000331127"/>
    </source>
</evidence>
<gene>
    <name evidence="2" type="ORF">Amac_103070</name>
</gene>
<protein>
    <submittedName>
        <fullName evidence="2">Uncharacterized protein</fullName>
    </submittedName>
</protein>
<feature type="compositionally biased region" description="Basic and acidic residues" evidence="1">
    <location>
        <begin position="57"/>
        <end position="71"/>
    </location>
</feature>
<proteinExistence type="predicted"/>
<evidence type="ECO:0000313" key="2">
    <source>
        <dbReference type="EMBL" id="GES16709.1"/>
    </source>
</evidence>
<organism evidence="2 3">
    <name type="scientific">Acrocarpospora macrocephala</name>
    <dbReference type="NCBI Taxonomy" id="150177"/>
    <lineage>
        <taxon>Bacteria</taxon>
        <taxon>Bacillati</taxon>
        <taxon>Actinomycetota</taxon>
        <taxon>Actinomycetes</taxon>
        <taxon>Streptosporangiales</taxon>
        <taxon>Streptosporangiaceae</taxon>
        <taxon>Acrocarpospora</taxon>
    </lineage>
</organism>
<sequence>MFAVELDRFGPEVVAHSIMICYSGGVTRGEPAPVFGREDHMSLPAVDDTSPSAEGLGSHHGDMDQKLWTKR</sequence>
<comment type="caution">
    <text evidence="2">The sequence shown here is derived from an EMBL/GenBank/DDBJ whole genome shotgun (WGS) entry which is preliminary data.</text>
</comment>
<dbReference type="EMBL" id="BLAE01000112">
    <property type="protein sequence ID" value="GES16709.1"/>
    <property type="molecule type" value="Genomic_DNA"/>
</dbReference>
<reference evidence="2 3" key="1">
    <citation type="submission" date="2019-10" db="EMBL/GenBank/DDBJ databases">
        <title>Whole genome shotgun sequence of Acrocarpospora macrocephala NBRC 16266.</title>
        <authorList>
            <person name="Ichikawa N."/>
            <person name="Kimura A."/>
            <person name="Kitahashi Y."/>
            <person name="Komaki H."/>
            <person name="Oguchi A."/>
        </authorList>
    </citation>
    <scope>NUCLEOTIDE SEQUENCE [LARGE SCALE GENOMIC DNA]</scope>
    <source>
        <strain evidence="2 3">NBRC 16266</strain>
    </source>
</reference>
<name>A0A5M3X971_9ACTN</name>
<evidence type="ECO:0000256" key="1">
    <source>
        <dbReference type="SAM" id="MobiDB-lite"/>
    </source>
</evidence>
<feature type="region of interest" description="Disordered" evidence="1">
    <location>
        <begin position="33"/>
        <end position="71"/>
    </location>
</feature>
<accession>A0A5M3X971</accession>
<keyword evidence="3" id="KW-1185">Reference proteome</keyword>
<dbReference type="Proteomes" id="UP000331127">
    <property type="component" value="Unassembled WGS sequence"/>
</dbReference>